<evidence type="ECO:0008006" key="5">
    <source>
        <dbReference type="Google" id="ProtNLM"/>
    </source>
</evidence>
<feature type="region of interest" description="Disordered" evidence="1">
    <location>
        <begin position="1"/>
        <end position="33"/>
    </location>
</feature>
<sequence>MSEQWGPQGPTSAQPGRPNGQGPQGGYPQPPAPPQGRRWGIWIAVGCLALLLVLLLVATIGGVVYLVGRDGREDPPSTTSAPATVTFTGTTFTLTHPDTWAEGDRTPDTGMELNLRRTAGQEEDDDGMQHGDNVTVYQFQSERQAVAECRWQAPFLGWGFDDHEDAEELDRTEVGGAPAAHHRVHGTWDGQPVVAETWCLDVDGGVLQIVAETYGAEEISSEEARIVSSLVVTAG</sequence>
<evidence type="ECO:0000256" key="1">
    <source>
        <dbReference type="SAM" id="MobiDB-lite"/>
    </source>
</evidence>
<keyword evidence="4" id="KW-1185">Reference proteome</keyword>
<keyword evidence="2" id="KW-0472">Membrane</keyword>
<dbReference type="Proteomes" id="UP001597280">
    <property type="component" value="Unassembled WGS sequence"/>
</dbReference>
<name>A0ABW4Q4K4_9MICO</name>
<keyword evidence="2" id="KW-1133">Transmembrane helix</keyword>
<reference evidence="4" key="1">
    <citation type="journal article" date="2019" name="Int. J. Syst. Evol. Microbiol.">
        <title>The Global Catalogue of Microorganisms (GCM) 10K type strain sequencing project: providing services to taxonomists for standard genome sequencing and annotation.</title>
        <authorList>
            <consortium name="The Broad Institute Genomics Platform"/>
            <consortium name="The Broad Institute Genome Sequencing Center for Infectious Disease"/>
            <person name="Wu L."/>
            <person name="Ma J."/>
        </authorList>
    </citation>
    <scope>NUCLEOTIDE SEQUENCE [LARGE SCALE GENOMIC DNA]</scope>
    <source>
        <strain evidence="4">JCM 11650</strain>
    </source>
</reference>
<comment type="caution">
    <text evidence="3">The sequence shown here is derived from an EMBL/GenBank/DDBJ whole genome shotgun (WGS) entry which is preliminary data.</text>
</comment>
<proteinExistence type="predicted"/>
<accession>A0ABW4Q4K4</accession>
<gene>
    <name evidence="3" type="ORF">ACFSDA_16580</name>
</gene>
<organism evidence="3 4">
    <name type="scientific">Brachybacterium rhamnosum</name>
    <dbReference type="NCBI Taxonomy" id="173361"/>
    <lineage>
        <taxon>Bacteria</taxon>
        <taxon>Bacillati</taxon>
        <taxon>Actinomycetota</taxon>
        <taxon>Actinomycetes</taxon>
        <taxon>Micrococcales</taxon>
        <taxon>Dermabacteraceae</taxon>
        <taxon>Brachybacterium</taxon>
    </lineage>
</organism>
<dbReference type="RefSeq" id="WP_343906459.1">
    <property type="nucleotide sequence ID" value="NZ_BAAAIS010000006.1"/>
</dbReference>
<feature type="transmembrane region" description="Helical" evidence="2">
    <location>
        <begin position="39"/>
        <end position="67"/>
    </location>
</feature>
<feature type="compositionally biased region" description="Polar residues" evidence="1">
    <location>
        <begin position="1"/>
        <end position="13"/>
    </location>
</feature>
<keyword evidence="2" id="KW-0812">Transmembrane</keyword>
<dbReference type="EMBL" id="JBHUFL010000011">
    <property type="protein sequence ID" value="MFD1836676.1"/>
    <property type="molecule type" value="Genomic_DNA"/>
</dbReference>
<protein>
    <recommendedName>
        <fullName evidence="5">DUF4367 domain-containing protein</fullName>
    </recommendedName>
</protein>
<evidence type="ECO:0000313" key="3">
    <source>
        <dbReference type="EMBL" id="MFD1836676.1"/>
    </source>
</evidence>
<evidence type="ECO:0000256" key="2">
    <source>
        <dbReference type="SAM" id="Phobius"/>
    </source>
</evidence>
<evidence type="ECO:0000313" key="4">
    <source>
        <dbReference type="Proteomes" id="UP001597280"/>
    </source>
</evidence>